<evidence type="ECO:0000313" key="1">
    <source>
        <dbReference type="EMBL" id="KAG7446904.1"/>
    </source>
</evidence>
<evidence type="ECO:0000313" key="2">
    <source>
        <dbReference type="Proteomes" id="UP000812287"/>
    </source>
</evidence>
<dbReference type="RefSeq" id="XP_043040404.1">
    <property type="nucleotide sequence ID" value="XM_043186267.1"/>
</dbReference>
<reference evidence="1" key="1">
    <citation type="submission" date="2020-11" db="EMBL/GenBank/DDBJ databases">
        <title>Adaptations for nitrogen fixation in a non-lichenized fungal sporocarp promotes dispersal by wood-feeding termites.</title>
        <authorList>
            <consortium name="DOE Joint Genome Institute"/>
            <person name="Koch R.A."/>
            <person name="Yoon G."/>
            <person name="Arayal U."/>
            <person name="Lail K."/>
            <person name="Amirebrahimi M."/>
            <person name="Labutti K."/>
            <person name="Lipzen A."/>
            <person name="Riley R."/>
            <person name="Barry K."/>
            <person name="Henrissat B."/>
            <person name="Grigoriev I.V."/>
            <person name="Herr J.R."/>
            <person name="Aime M.C."/>
        </authorList>
    </citation>
    <scope>NUCLEOTIDE SEQUENCE</scope>
    <source>
        <strain evidence="1">MCA 3950</strain>
    </source>
</reference>
<dbReference type="AlphaFoldDB" id="A0A9P7VTZ1"/>
<sequence length="90" mass="10197">MAILSRCSSGRRRVLRRGRYRLLVLPRGRWARDLDNGAGFHKLPRFPAQNSHSRFPLLSTGYTGLLDLGSPWSGCVTGYGQRITHQTRCL</sequence>
<proteinExistence type="predicted"/>
<dbReference type="Proteomes" id="UP000812287">
    <property type="component" value="Unassembled WGS sequence"/>
</dbReference>
<dbReference type="EMBL" id="MU250533">
    <property type="protein sequence ID" value="KAG7446904.1"/>
    <property type="molecule type" value="Genomic_DNA"/>
</dbReference>
<accession>A0A9P7VTZ1</accession>
<dbReference type="GeneID" id="66108564"/>
<gene>
    <name evidence="1" type="ORF">BT62DRAFT_93202</name>
</gene>
<keyword evidence="2" id="KW-1185">Reference proteome</keyword>
<name>A0A9P7VTZ1_9AGAR</name>
<organism evidence="1 2">
    <name type="scientific">Guyanagaster necrorhizus</name>
    <dbReference type="NCBI Taxonomy" id="856835"/>
    <lineage>
        <taxon>Eukaryota</taxon>
        <taxon>Fungi</taxon>
        <taxon>Dikarya</taxon>
        <taxon>Basidiomycota</taxon>
        <taxon>Agaricomycotina</taxon>
        <taxon>Agaricomycetes</taxon>
        <taxon>Agaricomycetidae</taxon>
        <taxon>Agaricales</taxon>
        <taxon>Marasmiineae</taxon>
        <taxon>Physalacriaceae</taxon>
        <taxon>Guyanagaster</taxon>
    </lineage>
</organism>
<comment type="caution">
    <text evidence="1">The sequence shown here is derived from an EMBL/GenBank/DDBJ whole genome shotgun (WGS) entry which is preliminary data.</text>
</comment>
<protein>
    <submittedName>
        <fullName evidence="1">Uncharacterized protein</fullName>
    </submittedName>
</protein>